<dbReference type="GO" id="GO:0050660">
    <property type="term" value="F:flavin adenine dinucleotide binding"/>
    <property type="evidence" value="ECO:0007669"/>
    <property type="project" value="InterPro"/>
</dbReference>
<accession>A0A9Q8P384</accession>
<keyword evidence="2" id="KW-0285">Flavoprotein</keyword>
<evidence type="ECO:0000256" key="1">
    <source>
        <dbReference type="ARBA" id="ARBA00010139"/>
    </source>
</evidence>
<dbReference type="Pfam" id="PF00743">
    <property type="entry name" value="FMO-like"/>
    <property type="match status" value="1"/>
</dbReference>
<dbReference type="GeneID" id="71981134"/>
<reference evidence="5" key="2">
    <citation type="journal article" date="2022" name="Microb. Genom.">
        <title>A chromosome-scale genome assembly of the tomato pathogen Cladosporium fulvum reveals a compartmentalized genome architecture and the presence of a dispensable chromosome.</title>
        <authorList>
            <person name="Zaccaron A.Z."/>
            <person name="Chen L.H."/>
            <person name="Samaras A."/>
            <person name="Stergiopoulos I."/>
        </authorList>
    </citation>
    <scope>NUCLEOTIDE SEQUENCE</scope>
    <source>
        <strain evidence="5">Race5_Kim</strain>
    </source>
</reference>
<dbReference type="RefSeq" id="XP_047755900.1">
    <property type="nucleotide sequence ID" value="XM_047900404.1"/>
</dbReference>
<keyword evidence="4" id="KW-0560">Oxidoreductase</keyword>
<dbReference type="GO" id="GO:0004499">
    <property type="term" value="F:N,N-dimethylaniline monooxygenase activity"/>
    <property type="evidence" value="ECO:0007669"/>
    <property type="project" value="InterPro"/>
</dbReference>
<evidence type="ECO:0000256" key="4">
    <source>
        <dbReference type="ARBA" id="ARBA00023002"/>
    </source>
</evidence>
<evidence type="ECO:0000256" key="3">
    <source>
        <dbReference type="ARBA" id="ARBA00022827"/>
    </source>
</evidence>
<dbReference type="Proteomes" id="UP000756132">
    <property type="component" value="Chromosome 1"/>
</dbReference>
<evidence type="ECO:0000313" key="5">
    <source>
        <dbReference type="EMBL" id="UJO11534.1"/>
    </source>
</evidence>
<proteinExistence type="inferred from homology"/>
<organism evidence="5 6">
    <name type="scientific">Passalora fulva</name>
    <name type="common">Tomato leaf mold</name>
    <name type="synonym">Cladosporium fulvum</name>
    <dbReference type="NCBI Taxonomy" id="5499"/>
    <lineage>
        <taxon>Eukaryota</taxon>
        <taxon>Fungi</taxon>
        <taxon>Dikarya</taxon>
        <taxon>Ascomycota</taxon>
        <taxon>Pezizomycotina</taxon>
        <taxon>Dothideomycetes</taxon>
        <taxon>Dothideomycetidae</taxon>
        <taxon>Mycosphaerellales</taxon>
        <taxon>Mycosphaerellaceae</taxon>
        <taxon>Fulvia</taxon>
    </lineage>
</organism>
<dbReference type="InterPro" id="IPR020946">
    <property type="entry name" value="Flavin_mOase-like"/>
</dbReference>
<name>A0A9Q8P384_PASFU</name>
<dbReference type="PANTHER" id="PTHR42877">
    <property type="entry name" value="L-ORNITHINE N(5)-MONOOXYGENASE-RELATED"/>
    <property type="match status" value="1"/>
</dbReference>
<dbReference type="GO" id="GO:0050661">
    <property type="term" value="F:NADP binding"/>
    <property type="evidence" value="ECO:0007669"/>
    <property type="project" value="InterPro"/>
</dbReference>
<dbReference type="KEGG" id="ffu:CLAFUR5_01256"/>
<keyword evidence="6" id="KW-1185">Reference proteome</keyword>
<comment type="similarity">
    <text evidence="1">Belongs to the FAD-binding monooxygenase family.</text>
</comment>
<keyword evidence="5" id="KW-0503">Monooxygenase</keyword>
<dbReference type="InterPro" id="IPR051209">
    <property type="entry name" value="FAD-bind_Monooxygenase_sf"/>
</dbReference>
<dbReference type="AlphaFoldDB" id="A0A9Q8P384"/>
<dbReference type="OrthoDB" id="74360at2759"/>
<protein>
    <submittedName>
        <fullName evidence="5">Sterigmatocystin biosynthesis monooxygenase stcW</fullName>
    </submittedName>
</protein>
<dbReference type="InterPro" id="IPR036188">
    <property type="entry name" value="FAD/NAD-bd_sf"/>
</dbReference>
<dbReference type="SUPFAM" id="SSF51905">
    <property type="entry name" value="FAD/NAD(P)-binding domain"/>
    <property type="match status" value="3"/>
</dbReference>
<keyword evidence="3" id="KW-0274">FAD</keyword>
<evidence type="ECO:0000313" key="6">
    <source>
        <dbReference type="Proteomes" id="UP000756132"/>
    </source>
</evidence>
<sequence length="614" mass="68967">MTARRQHPLTCRQLQPVHLYGPACWSLNKRESVYRFSIHFLALQLQAASDMAGFHNSAPRTLEEMMNKDPTLIVNGNADDANGPTPQPLERYGEPLHKSWIPLYKKPMRTPTRKLRIACIGAGISAMNLAYKIYHEWQESLGDFTELVFYEANEDLGGTWLVNTYPGVACDVPAHIYTFPFEPNPSWSAFYASGEEILEYFKNAVAKWDLARDVKCGHRVSEAQWNEDEGKWHLTMDTKNGPVEDACDIFVSAVGFLSKWRWPSIPGVGTFSGTLMHSAAWDTAFDSTNKKIGVIGNGSSAIQIIPQIVEKATHLTNFIRNPTYITAGLGSGIIGGQTQYVHSEEEKRKFREDPSALKEYRKKIQAGSNRSFDMFVKHSEAQEAGRKITTNQMKEKLGNDEDLAAKLTPDYEVGCRRATPGPGYLEAFQRDNVSLVTDPIDHIEVTGIRTTDGTLHEVDAIVCATGFDVSQRPPFPLIGRDGVTLSQYWEKEPMSYLSLCAHSFPNFFTFSGPNAPVGHGSLMAGLSWSADYICQWIKKIADEDIKSVDVKQEVLEEFNTYSDEIMQTLAWSGGCHSWYKNHRKDGKVTAVWAGSVISYHDMIEHIRPEDFEIK</sequence>
<dbReference type="EMBL" id="CP090163">
    <property type="protein sequence ID" value="UJO11534.1"/>
    <property type="molecule type" value="Genomic_DNA"/>
</dbReference>
<evidence type="ECO:0000256" key="2">
    <source>
        <dbReference type="ARBA" id="ARBA00022630"/>
    </source>
</evidence>
<dbReference type="PANTHER" id="PTHR42877:SF2">
    <property type="entry name" value="FAD_NAD(P)-BINDING DOMAIN-CONTAINING PROTEIN"/>
    <property type="match status" value="1"/>
</dbReference>
<gene>
    <name evidence="5" type="ORF">CLAFUR5_01256</name>
</gene>
<reference evidence="5" key="1">
    <citation type="submission" date="2021-12" db="EMBL/GenBank/DDBJ databases">
        <authorList>
            <person name="Zaccaron A."/>
            <person name="Stergiopoulos I."/>
        </authorList>
    </citation>
    <scope>NUCLEOTIDE SEQUENCE</scope>
    <source>
        <strain evidence="5">Race5_Kim</strain>
    </source>
</reference>
<dbReference type="Gene3D" id="3.50.50.60">
    <property type="entry name" value="FAD/NAD(P)-binding domain"/>
    <property type="match status" value="2"/>
</dbReference>